<reference evidence="2" key="2">
    <citation type="submission" date="2020-05" db="UniProtKB">
        <authorList>
            <consortium name="EnsemblMetazoa"/>
        </authorList>
    </citation>
    <scope>IDENTIFICATION</scope>
    <source>
        <strain evidence="2">IAEA</strain>
    </source>
</reference>
<organism evidence="2 3">
    <name type="scientific">Glossina brevipalpis</name>
    <dbReference type="NCBI Taxonomy" id="37001"/>
    <lineage>
        <taxon>Eukaryota</taxon>
        <taxon>Metazoa</taxon>
        <taxon>Ecdysozoa</taxon>
        <taxon>Arthropoda</taxon>
        <taxon>Hexapoda</taxon>
        <taxon>Insecta</taxon>
        <taxon>Pterygota</taxon>
        <taxon>Neoptera</taxon>
        <taxon>Endopterygota</taxon>
        <taxon>Diptera</taxon>
        <taxon>Brachycera</taxon>
        <taxon>Muscomorpha</taxon>
        <taxon>Hippoboscoidea</taxon>
        <taxon>Glossinidae</taxon>
        <taxon>Glossina</taxon>
    </lineage>
</organism>
<evidence type="ECO:0000313" key="2">
    <source>
        <dbReference type="EnsemblMetazoa" id="GBRI002485-PA"/>
    </source>
</evidence>
<evidence type="ECO:0000313" key="3">
    <source>
        <dbReference type="Proteomes" id="UP000091820"/>
    </source>
</evidence>
<evidence type="ECO:0000256" key="1">
    <source>
        <dbReference type="SAM" id="Phobius"/>
    </source>
</evidence>
<keyword evidence="1" id="KW-0812">Transmembrane</keyword>
<reference evidence="3" key="1">
    <citation type="submission" date="2014-03" db="EMBL/GenBank/DDBJ databases">
        <authorList>
            <person name="Aksoy S."/>
            <person name="Warren W."/>
            <person name="Wilson R.K."/>
        </authorList>
    </citation>
    <scope>NUCLEOTIDE SEQUENCE [LARGE SCALE GENOMIC DNA]</scope>
    <source>
        <strain evidence="3">IAEA</strain>
    </source>
</reference>
<sequence length="132" mass="14367">MKLKISSFYTRERVNYEQCNEPDLFLHGYHPCDVLAMIATVFCFSSKRSPPQVLLVHLRSHISKEISVAILSPTESWASSSNCVSIKSTATASYSDSIASMLLLSFSLFKALVAIGVVAAISCFAAADKANL</sequence>
<keyword evidence="1" id="KW-1133">Transmembrane helix</keyword>
<dbReference type="VEuPathDB" id="VectorBase:GBRI002485"/>
<proteinExistence type="predicted"/>
<keyword evidence="3" id="KW-1185">Reference proteome</keyword>
<keyword evidence="1" id="KW-0472">Membrane</keyword>
<dbReference type="AlphaFoldDB" id="A0A1A9W145"/>
<accession>A0A1A9W145</accession>
<name>A0A1A9W145_9MUSC</name>
<dbReference type="EnsemblMetazoa" id="GBRI002485-RA">
    <property type="protein sequence ID" value="GBRI002485-PA"/>
    <property type="gene ID" value="GBRI002485"/>
</dbReference>
<feature type="transmembrane region" description="Helical" evidence="1">
    <location>
        <begin position="102"/>
        <end position="127"/>
    </location>
</feature>
<protein>
    <submittedName>
        <fullName evidence="2">Uncharacterized protein</fullName>
    </submittedName>
</protein>
<dbReference type="Proteomes" id="UP000091820">
    <property type="component" value="Unassembled WGS sequence"/>
</dbReference>